<dbReference type="EMBL" id="CP133612">
    <property type="protein sequence ID" value="WMV09339.1"/>
    <property type="molecule type" value="Genomic_DNA"/>
</dbReference>
<protein>
    <submittedName>
        <fullName evidence="1">Uncharacterized protein</fullName>
    </submittedName>
</protein>
<dbReference type="Proteomes" id="UP001234989">
    <property type="component" value="Chromosome 1"/>
</dbReference>
<evidence type="ECO:0000313" key="2">
    <source>
        <dbReference type="Proteomes" id="UP001234989"/>
    </source>
</evidence>
<dbReference type="AlphaFoldDB" id="A0AAF0T929"/>
<evidence type="ECO:0000313" key="1">
    <source>
        <dbReference type="EMBL" id="WMV09339.1"/>
    </source>
</evidence>
<proteinExistence type="predicted"/>
<sequence>MHVQTLYQHKMKLRHLIYPIFKMYILLNHSQQLCCQTKCKQGLPLQVLRISQQALLVIY</sequence>
<keyword evidence="2" id="KW-1185">Reference proteome</keyword>
<accession>A0AAF0T929</accession>
<name>A0AAF0T929_SOLVR</name>
<gene>
    <name evidence="1" type="ORF">MTR67_002724</name>
</gene>
<organism evidence="1 2">
    <name type="scientific">Solanum verrucosum</name>
    <dbReference type="NCBI Taxonomy" id="315347"/>
    <lineage>
        <taxon>Eukaryota</taxon>
        <taxon>Viridiplantae</taxon>
        <taxon>Streptophyta</taxon>
        <taxon>Embryophyta</taxon>
        <taxon>Tracheophyta</taxon>
        <taxon>Spermatophyta</taxon>
        <taxon>Magnoliopsida</taxon>
        <taxon>eudicotyledons</taxon>
        <taxon>Gunneridae</taxon>
        <taxon>Pentapetalae</taxon>
        <taxon>asterids</taxon>
        <taxon>lamiids</taxon>
        <taxon>Solanales</taxon>
        <taxon>Solanaceae</taxon>
        <taxon>Solanoideae</taxon>
        <taxon>Solaneae</taxon>
        <taxon>Solanum</taxon>
    </lineage>
</organism>
<reference evidence="1" key="1">
    <citation type="submission" date="2023-08" db="EMBL/GenBank/DDBJ databases">
        <title>A de novo genome assembly of Solanum verrucosum Schlechtendal, a Mexican diploid species geographically isolated from the other diploid A-genome species in potato relatives.</title>
        <authorList>
            <person name="Hosaka K."/>
        </authorList>
    </citation>
    <scope>NUCLEOTIDE SEQUENCE</scope>
    <source>
        <tissue evidence="1">Young leaves</tissue>
    </source>
</reference>